<evidence type="ECO:0000313" key="2">
    <source>
        <dbReference type="EMBL" id="KUJ21393.1"/>
    </source>
</evidence>
<protein>
    <submittedName>
        <fullName evidence="2">Uncharacterized protein</fullName>
    </submittedName>
</protein>
<evidence type="ECO:0000313" key="3">
    <source>
        <dbReference type="Proteomes" id="UP000070700"/>
    </source>
</evidence>
<organism evidence="2 3">
    <name type="scientific">Mollisia scopiformis</name>
    <name type="common">Conifer needle endophyte fungus</name>
    <name type="synonym">Phialocephala scopiformis</name>
    <dbReference type="NCBI Taxonomy" id="149040"/>
    <lineage>
        <taxon>Eukaryota</taxon>
        <taxon>Fungi</taxon>
        <taxon>Dikarya</taxon>
        <taxon>Ascomycota</taxon>
        <taxon>Pezizomycotina</taxon>
        <taxon>Leotiomycetes</taxon>
        <taxon>Helotiales</taxon>
        <taxon>Mollisiaceae</taxon>
        <taxon>Mollisia</taxon>
    </lineage>
</organism>
<name>A0A194XMK5_MOLSC</name>
<dbReference type="AlphaFoldDB" id="A0A194XMK5"/>
<gene>
    <name evidence="2" type="ORF">LY89DRAFT_432742</name>
</gene>
<feature type="region of interest" description="Disordered" evidence="1">
    <location>
        <begin position="54"/>
        <end position="97"/>
    </location>
</feature>
<proteinExistence type="predicted"/>
<evidence type="ECO:0000256" key="1">
    <source>
        <dbReference type="SAM" id="MobiDB-lite"/>
    </source>
</evidence>
<dbReference type="Proteomes" id="UP000070700">
    <property type="component" value="Unassembled WGS sequence"/>
</dbReference>
<dbReference type="KEGG" id="psco:LY89DRAFT_432742"/>
<dbReference type="EMBL" id="KQ947408">
    <property type="protein sequence ID" value="KUJ21393.1"/>
    <property type="molecule type" value="Genomic_DNA"/>
</dbReference>
<dbReference type="GeneID" id="28817213"/>
<feature type="compositionally biased region" description="Polar residues" evidence="1">
    <location>
        <begin position="76"/>
        <end position="97"/>
    </location>
</feature>
<dbReference type="InParanoid" id="A0A194XMK5"/>
<accession>A0A194XMK5</accession>
<reference evidence="2 3" key="1">
    <citation type="submission" date="2015-10" db="EMBL/GenBank/DDBJ databases">
        <title>Full genome of DAOMC 229536 Phialocephala scopiformis, a fungal endophyte of spruce producing the potent anti-insectan compound rugulosin.</title>
        <authorList>
            <consortium name="DOE Joint Genome Institute"/>
            <person name="Walker A.K."/>
            <person name="Frasz S.L."/>
            <person name="Seifert K.A."/>
            <person name="Miller J.D."/>
            <person name="Mondo S.J."/>
            <person name="Labutti K."/>
            <person name="Lipzen A."/>
            <person name="Dockter R."/>
            <person name="Kennedy M."/>
            <person name="Grigoriev I.V."/>
            <person name="Spatafora J.W."/>
        </authorList>
    </citation>
    <scope>NUCLEOTIDE SEQUENCE [LARGE SCALE GENOMIC DNA]</scope>
    <source>
        <strain evidence="2 3">CBS 120377</strain>
    </source>
</reference>
<sequence length="204" mass="23733">MVLTANPHKYQQQMPPLACIQITTLSNNLEDLRFPHPAQSPNQRHSKIVDVNINQQVDDDRQTPSCRHNPTGRCDNATSRNTSFKHSTKPFRQSSSGYPKIHRQDFVRVIQRAILRMRWTGSMRRKRSFPSRVKLPTSGMCVRTSRSKDLVWRSRVFKRRSLDMVIVVCDLGAHRDIKVTKRRWYGSQCSEGVIRCWGSVRDMV</sequence>
<dbReference type="RefSeq" id="XP_018075748.1">
    <property type="nucleotide sequence ID" value="XM_018207487.1"/>
</dbReference>
<keyword evidence="3" id="KW-1185">Reference proteome</keyword>